<dbReference type="STRING" id="318479.A0A0N4UJ99"/>
<dbReference type="Gene3D" id="3.10.110.10">
    <property type="entry name" value="Ubiquitin Conjugating Enzyme"/>
    <property type="match status" value="1"/>
</dbReference>
<evidence type="ECO:0000256" key="2">
    <source>
        <dbReference type="ARBA" id="ARBA00022786"/>
    </source>
</evidence>
<dbReference type="PANTHER" id="PTHR46116:SF39">
    <property type="entry name" value="BACULOVIRAL IAP REPEAT-CONTAINING PROTEIN 6"/>
    <property type="match status" value="1"/>
</dbReference>
<protein>
    <submittedName>
        <fullName evidence="7">UBIQUITIN_CONJUGAT_2 domain-containing protein</fullName>
    </submittedName>
</protein>
<keyword evidence="6" id="KW-1185">Reference proteome</keyword>
<dbReference type="PROSITE" id="PS50127">
    <property type="entry name" value="UBC_2"/>
    <property type="match status" value="1"/>
</dbReference>
<dbReference type="OrthoDB" id="47801at2759"/>
<reference evidence="4 6" key="2">
    <citation type="submission" date="2018-11" db="EMBL/GenBank/DDBJ databases">
        <authorList>
            <consortium name="Pathogen Informatics"/>
        </authorList>
    </citation>
    <scope>NUCLEOTIDE SEQUENCE [LARGE SCALE GENOMIC DNA]</scope>
</reference>
<keyword evidence="2" id="KW-0833">Ubl conjugation pathway</keyword>
<dbReference type="AlphaFoldDB" id="A0A0N4UJ99"/>
<evidence type="ECO:0000313" key="7">
    <source>
        <dbReference type="WBParaSite" id="DME_0000772101-mRNA-1"/>
    </source>
</evidence>
<dbReference type="InterPro" id="IPR016135">
    <property type="entry name" value="UBQ-conjugating_enzyme/RWD"/>
</dbReference>
<proteinExistence type="predicted"/>
<reference evidence="7" key="1">
    <citation type="submission" date="2017-02" db="UniProtKB">
        <authorList>
            <consortium name="WormBaseParasite"/>
        </authorList>
    </citation>
    <scope>IDENTIFICATION</scope>
</reference>
<dbReference type="SMART" id="SM00212">
    <property type="entry name" value="UBCc"/>
    <property type="match status" value="1"/>
</dbReference>
<evidence type="ECO:0000256" key="1">
    <source>
        <dbReference type="ARBA" id="ARBA00022679"/>
    </source>
</evidence>
<dbReference type="CDD" id="cd23810">
    <property type="entry name" value="UBCc_BIRC6"/>
    <property type="match status" value="1"/>
</dbReference>
<dbReference type="GO" id="GO:0005634">
    <property type="term" value="C:nucleus"/>
    <property type="evidence" value="ECO:0007669"/>
    <property type="project" value="TreeGrafter"/>
</dbReference>
<evidence type="ECO:0000313" key="5">
    <source>
        <dbReference type="Proteomes" id="UP000038040"/>
    </source>
</evidence>
<feature type="domain" description="UBC core" evidence="3">
    <location>
        <begin position="383"/>
        <end position="552"/>
    </location>
</feature>
<accession>A0A0N4UJ99</accession>
<dbReference type="EMBL" id="UYYG01000038">
    <property type="protein sequence ID" value="VDN51966.1"/>
    <property type="molecule type" value="Genomic_DNA"/>
</dbReference>
<dbReference type="Proteomes" id="UP000274756">
    <property type="component" value="Unassembled WGS sequence"/>
</dbReference>
<dbReference type="Proteomes" id="UP000038040">
    <property type="component" value="Unplaced"/>
</dbReference>
<evidence type="ECO:0000313" key="4">
    <source>
        <dbReference type="EMBL" id="VDN51966.1"/>
    </source>
</evidence>
<dbReference type="GO" id="GO:0004869">
    <property type="term" value="F:cysteine-type endopeptidase inhibitor activity"/>
    <property type="evidence" value="ECO:0007669"/>
    <property type="project" value="TreeGrafter"/>
</dbReference>
<sequence>MISAWGRHAYDIFILGSTKLVRRIFRLAACKMGITFSSPSSPEPDDSLSTADRLNTFLDQKPLKMANMLKLARIINDCTPEEKLCLYRAGVVHRICKMIAEFGSIDNGKKIVSEMEEKGRKMLRKSSNTLRTKGVGYGHGSTRSRWDIERTVEEKLAREEHLIWLLNAVTAYIYCISPDFSNEEQLRFIRQNPVHIGPSVIKEIGESAIVPLLEYHLNNGSIFDISEHMELYQALLETAAAMSVIPSLVPYLVRPQHPGSRSIAKDLILRFSSAMASYPNIFKNQMGSPDFRLIDFISKIEHYSEVLINAARTYEHDLPAEQRVHTAGLQPQLITHNAATTFTGHNAENLKLSFIGEYGKLVEQFTFKKEVRCVNPFSPASKDRTKRIAKELASMANTLPLNASNSIFICVDESRCDIVKALISGPDDTPYQNGLFEFDVFFPPRQVVYPYSPPRCMFLTTGSGAVRFNPNLYNDGKICLSILGTWEGRPEEKWNPYCSLLQILISIQGLIFVRDPYFNEPGFEKYQGTTKGDECSQKYNLQVEHATLVYAIRNQLRNGPEYFRNVIQRHFWLKRHHIIEQANRWLIRIREDAANPDNLKRKSSPHVELICEPIIQVYLSFFYAIKKNIERRILQLIDELNNMSYPVDLGEFINGYNNKIF</sequence>
<dbReference type="PANTHER" id="PTHR46116">
    <property type="entry name" value="(E3-INDEPENDENT) E2 UBIQUITIN-CONJUGATING ENZYME"/>
    <property type="match status" value="1"/>
</dbReference>
<dbReference type="Pfam" id="PF00179">
    <property type="entry name" value="UQ_con"/>
    <property type="match status" value="1"/>
</dbReference>
<dbReference type="WBParaSite" id="DME_0000772101-mRNA-1">
    <property type="protein sequence ID" value="DME_0000772101-mRNA-1"/>
    <property type="gene ID" value="DME_0000772101"/>
</dbReference>
<gene>
    <name evidence="4" type="ORF">DME_LOCUS1939</name>
</gene>
<evidence type="ECO:0000259" key="3">
    <source>
        <dbReference type="PROSITE" id="PS50127"/>
    </source>
</evidence>
<name>A0A0N4UJ99_DRAME</name>
<evidence type="ECO:0000313" key="6">
    <source>
        <dbReference type="Proteomes" id="UP000274756"/>
    </source>
</evidence>
<dbReference type="SUPFAM" id="SSF54495">
    <property type="entry name" value="UBC-like"/>
    <property type="match status" value="1"/>
</dbReference>
<dbReference type="GO" id="GO:0016740">
    <property type="term" value="F:transferase activity"/>
    <property type="evidence" value="ECO:0007669"/>
    <property type="project" value="UniProtKB-KW"/>
</dbReference>
<dbReference type="InterPro" id="IPR000608">
    <property type="entry name" value="UBC"/>
</dbReference>
<keyword evidence="1" id="KW-0808">Transferase</keyword>
<organism evidence="5 7">
    <name type="scientific">Dracunculus medinensis</name>
    <name type="common">Guinea worm</name>
    <dbReference type="NCBI Taxonomy" id="318479"/>
    <lineage>
        <taxon>Eukaryota</taxon>
        <taxon>Metazoa</taxon>
        <taxon>Ecdysozoa</taxon>
        <taxon>Nematoda</taxon>
        <taxon>Chromadorea</taxon>
        <taxon>Rhabditida</taxon>
        <taxon>Spirurina</taxon>
        <taxon>Dracunculoidea</taxon>
        <taxon>Dracunculidae</taxon>
        <taxon>Dracunculus</taxon>
    </lineage>
</organism>
<dbReference type="GO" id="GO:0043066">
    <property type="term" value="P:negative regulation of apoptotic process"/>
    <property type="evidence" value="ECO:0007669"/>
    <property type="project" value="TreeGrafter"/>
</dbReference>